<evidence type="ECO:0008006" key="4">
    <source>
        <dbReference type="Google" id="ProtNLM"/>
    </source>
</evidence>
<reference evidence="2 3" key="1">
    <citation type="submission" date="2019-03" db="EMBL/GenBank/DDBJ databases">
        <title>Genomic Encyclopedia of Type Strains, Phase IV (KMG-IV): sequencing the most valuable type-strain genomes for metagenomic binning, comparative biology and taxonomic classification.</title>
        <authorList>
            <person name="Goeker M."/>
        </authorList>
    </citation>
    <scope>NUCLEOTIDE SEQUENCE [LARGE SCALE GENOMIC DNA]</scope>
    <source>
        <strain evidence="2 3">DSM 45361</strain>
    </source>
</reference>
<evidence type="ECO:0000313" key="2">
    <source>
        <dbReference type="EMBL" id="TDP93896.1"/>
    </source>
</evidence>
<dbReference type="AlphaFoldDB" id="A0A4R6S573"/>
<dbReference type="Proteomes" id="UP000295444">
    <property type="component" value="Unassembled WGS sequence"/>
</dbReference>
<feature type="transmembrane region" description="Helical" evidence="1">
    <location>
        <begin position="397"/>
        <end position="418"/>
    </location>
</feature>
<keyword evidence="1" id="KW-0472">Membrane</keyword>
<sequence length="429" mass="43906">MTATATGTTTAVRALTPRLRVAVRIIAGRGLARACMQVSMLALLPVWGAEQFGPYVAATGAFNWLTALVQGTEKAALTGLPRAPVLAHQLTRMLVGRAAAPVAVAAVLAVALLPVGGAWALYPAAAVYAGSQGLMSVLASLHRIDGHAGRETTAYVVFAMWVIILAGFAFAGALHPYQYLLGLVTGQLVVCAVLALAVPRLRSRPARVRAGRVLRRRVDRRVFLLGISEVASTAGVAVLYVVIASTGTPADAATVYVVMVISSVFGSLSVLVLRLLQPGTSMRLRGTGGRSGRQRAAAINAWATALAGIALAVGLAVVVFAAAVGGAGAVAAIAASTLALGLAIAVEMVLFCVVLYTIFLLENTNGVALRLTSTAAWVGLAATTVSGLVLVPALHAVGAVVAMVVGLVGRSVLIRLWLRREAGAAAPRP</sequence>
<keyword evidence="3" id="KW-1185">Reference proteome</keyword>
<feature type="transmembrane region" description="Helical" evidence="1">
    <location>
        <begin position="153"/>
        <end position="173"/>
    </location>
</feature>
<protein>
    <recommendedName>
        <fullName evidence="4">O-antigen/teichoic acid export membrane protein</fullName>
    </recommendedName>
</protein>
<organism evidence="2 3">
    <name type="scientific">Labedaea rhizosphaerae</name>
    <dbReference type="NCBI Taxonomy" id="598644"/>
    <lineage>
        <taxon>Bacteria</taxon>
        <taxon>Bacillati</taxon>
        <taxon>Actinomycetota</taxon>
        <taxon>Actinomycetes</taxon>
        <taxon>Pseudonocardiales</taxon>
        <taxon>Pseudonocardiaceae</taxon>
        <taxon>Labedaea</taxon>
    </lineage>
</organism>
<accession>A0A4R6S573</accession>
<feature type="transmembrane region" description="Helical" evidence="1">
    <location>
        <begin position="329"/>
        <end position="359"/>
    </location>
</feature>
<gene>
    <name evidence="2" type="ORF">EV186_106290</name>
</gene>
<feature type="transmembrane region" description="Helical" evidence="1">
    <location>
        <begin position="255"/>
        <end position="276"/>
    </location>
</feature>
<feature type="transmembrane region" description="Helical" evidence="1">
    <location>
        <begin position="94"/>
        <end position="113"/>
    </location>
</feature>
<keyword evidence="1" id="KW-1133">Transmembrane helix</keyword>
<evidence type="ECO:0000256" key="1">
    <source>
        <dbReference type="SAM" id="Phobius"/>
    </source>
</evidence>
<proteinExistence type="predicted"/>
<dbReference type="OrthoDB" id="3695862at2"/>
<comment type="caution">
    <text evidence="2">The sequence shown here is derived from an EMBL/GenBank/DDBJ whole genome shotgun (WGS) entry which is preliminary data.</text>
</comment>
<feature type="transmembrane region" description="Helical" evidence="1">
    <location>
        <begin position="179"/>
        <end position="201"/>
    </location>
</feature>
<feature type="transmembrane region" description="Helical" evidence="1">
    <location>
        <begin position="371"/>
        <end position="391"/>
    </location>
</feature>
<feature type="transmembrane region" description="Helical" evidence="1">
    <location>
        <begin position="297"/>
        <end position="323"/>
    </location>
</feature>
<dbReference type="EMBL" id="SNXZ01000006">
    <property type="protein sequence ID" value="TDP93896.1"/>
    <property type="molecule type" value="Genomic_DNA"/>
</dbReference>
<keyword evidence="1" id="KW-0812">Transmembrane</keyword>
<feature type="transmembrane region" description="Helical" evidence="1">
    <location>
        <begin position="119"/>
        <end position="141"/>
    </location>
</feature>
<evidence type="ECO:0000313" key="3">
    <source>
        <dbReference type="Proteomes" id="UP000295444"/>
    </source>
</evidence>
<feature type="transmembrane region" description="Helical" evidence="1">
    <location>
        <begin position="222"/>
        <end position="243"/>
    </location>
</feature>
<dbReference type="RefSeq" id="WP_133852887.1">
    <property type="nucleotide sequence ID" value="NZ_SNXZ01000006.1"/>
</dbReference>
<name>A0A4R6S573_LABRH</name>